<dbReference type="Pfam" id="PF00931">
    <property type="entry name" value="NB-ARC"/>
    <property type="match status" value="1"/>
</dbReference>
<dbReference type="PRINTS" id="PR00364">
    <property type="entry name" value="DISEASERSIST"/>
</dbReference>
<name>A0ABW5FXS8_9PSEU</name>
<evidence type="ECO:0000313" key="3">
    <source>
        <dbReference type="Proteomes" id="UP001597417"/>
    </source>
</evidence>
<dbReference type="InterPro" id="IPR002182">
    <property type="entry name" value="NB-ARC"/>
</dbReference>
<dbReference type="PANTHER" id="PTHR46082:SF6">
    <property type="entry name" value="AAA+ ATPASE DOMAIN-CONTAINING PROTEIN-RELATED"/>
    <property type="match status" value="1"/>
</dbReference>
<dbReference type="EMBL" id="JBHUKR010000007">
    <property type="protein sequence ID" value="MFD2418337.1"/>
    <property type="molecule type" value="Genomic_DNA"/>
</dbReference>
<accession>A0ABW5FXS8</accession>
<keyword evidence="3" id="KW-1185">Reference proteome</keyword>
<reference evidence="3" key="1">
    <citation type="journal article" date="2019" name="Int. J. Syst. Evol. Microbiol.">
        <title>The Global Catalogue of Microorganisms (GCM) 10K type strain sequencing project: providing services to taxonomists for standard genome sequencing and annotation.</title>
        <authorList>
            <consortium name="The Broad Institute Genomics Platform"/>
            <consortium name="The Broad Institute Genome Sequencing Center for Infectious Disease"/>
            <person name="Wu L."/>
            <person name="Ma J."/>
        </authorList>
    </citation>
    <scope>NUCLEOTIDE SEQUENCE [LARGE SCALE GENOMIC DNA]</scope>
    <source>
        <strain evidence="3">CGMCC 4.7645</strain>
    </source>
</reference>
<dbReference type="SUPFAM" id="SSF48452">
    <property type="entry name" value="TPR-like"/>
    <property type="match status" value="3"/>
</dbReference>
<organism evidence="2 3">
    <name type="scientific">Amycolatopsis pigmentata</name>
    <dbReference type="NCBI Taxonomy" id="450801"/>
    <lineage>
        <taxon>Bacteria</taxon>
        <taxon>Bacillati</taxon>
        <taxon>Actinomycetota</taxon>
        <taxon>Actinomycetes</taxon>
        <taxon>Pseudonocardiales</taxon>
        <taxon>Pseudonocardiaceae</taxon>
        <taxon>Amycolatopsis</taxon>
    </lineage>
</organism>
<dbReference type="PANTHER" id="PTHR46082">
    <property type="entry name" value="ATP/GTP-BINDING PROTEIN-RELATED"/>
    <property type="match status" value="1"/>
</dbReference>
<dbReference type="InterPro" id="IPR027417">
    <property type="entry name" value="P-loop_NTPase"/>
</dbReference>
<dbReference type="NCBIfam" id="NF040586">
    <property type="entry name" value="FxSxx_TPR"/>
    <property type="match status" value="1"/>
</dbReference>
<dbReference type="InterPro" id="IPR053137">
    <property type="entry name" value="NLR-like"/>
</dbReference>
<dbReference type="Pfam" id="PF13374">
    <property type="entry name" value="TPR_10"/>
    <property type="match status" value="2"/>
</dbReference>
<protein>
    <submittedName>
        <fullName evidence="2">FxSxx-COOH system tetratricopeptide repeat protein</fullName>
    </submittedName>
</protein>
<feature type="domain" description="NB-ARC" evidence="1">
    <location>
        <begin position="91"/>
        <end position="230"/>
    </location>
</feature>
<sequence>MEPGKTEGTTNDPGTLNSVVGKMTGVQARSTGDVTFNFGVQPEVEWPHRTGVVPTRAGCFQDRALTATLAQAVAESDTVVLTALEPASTQVLSGLGGVGKTQLAANFAEKAWEAGEIDLLVWVAAGSRDAIVSTYARAATELGRHHDSDDEQGAQRFLAALAGTRKRWLVVLDDVRNPGDTRELWPPHTATGRTIATTRRRDAAMAGDRRRVIDVGVFATEESLSYLNAKLEDHPHLKVGAAELADTLGHLPLALAQAAAYLIDEDLTCTRYRELFADKRRRLAELLPEPTALPDDHATTVAATWSLSIEAADKMRPVGLASHVLNLAAVLDPNGIPASLFTAPSAVAYLAKVSSRETDADEVRSALRCLHRLNLATVHTHLRHQEVRVHALVQRAAREQLTDTALGPVARAAAAALMDIWPLVERDNELVQVLRANANTLHATVDRHLWEPGAHRVLFRIGESLGQSGQVNAARSHFESLHDISAESLGPHHPDTLVARGEITHWRGKAGDITGAITELERLLTDCRRILGPDHSHTLAARNNLAYWRAEAGDITGAATELEQLLTDHRRILGPDHPDTLAARNNLAHWRGQAGDITGAITEFEQLLTDCERILGPDHPDTLAARNGLASCRLQGGDITGAATELEQLLTDRQRILGPDHPDTLITRNNLAALRGTTGDIAGAITEFEQLLTERRRILGPDHPDTLVARNNLAAWRAEAGDLTRATTELEQLVADRRRVLGPDHPDTLLTRNNLADCRGRAGDIAGAIAEFQQLLTDLVRVLGPDHPSTRVTRNNLTYLREAADPDPR</sequence>
<dbReference type="Proteomes" id="UP001597417">
    <property type="component" value="Unassembled WGS sequence"/>
</dbReference>
<proteinExistence type="predicted"/>
<comment type="caution">
    <text evidence="2">The sequence shown here is derived from an EMBL/GenBank/DDBJ whole genome shotgun (WGS) entry which is preliminary data.</text>
</comment>
<dbReference type="Pfam" id="PF13424">
    <property type="entry name" value="TPR_12"/>
    <property type="match status" value="2"/>
</dbReference>
<dbReference type="RefSeq" id="WP_378266282.1">
    <property type="nucleotide sequence ID" value="NZ_JBHUKR010000007.1"/>
</dbReference>
<evidence type="ECO:0000313" key="2">
    <source>
        <dbReference type="EMBL" id="MFD2418337.1"/>
    </source>
</evidence>
<dbReference type="Gene3D" id="1.25.40.10">
    <property type="entry name" value="Tetratricopeptide repeat domain"/>
    <property type="match status" value="2"/>
</dbReference>
<dbReference type="SUPFAM" id="SSF52540">
    <property type="entry name" value="P-loop containing nucleoside triphosphate hydrolases"/>
    <property type="match status" value="1"/>
</dbReference>
<dbReference type="InterPro" id="IPR011990">
    <property type="entry name" value="TPR-like_helical_dom_sf"/>
</dbReference>
<gene>
    <name evidence="2" type="primary">fxsT</name>
    <name evidence="2" type="ORF">ACFSXZ_18600</name>
</gene>
<evidence type="ECO:0000259" key="1">
    <source>
        <dbReference type="Pfam" id="PF00931"/>
    </source>
</evidence>
<dbReference type="Gene3D" id="3.40.50.300">
    <property type="entry name" value="P-loop containing nucleotide triphosphate hydrolases"/>
    <property type="match status" value="1"/>
</dbReference>